<dbReference type="InterPro" id="IPR016193">
    <property type="entry name" value="Cytidine_deaminase-like"/>
</dbReference>
<dbReference type="Gene3D" id="3.40.140.10">
    <property type="entry name" value="Cytidine Deaminase, domain 2"/>
    <property type="match status" value="1"/>
</dbReference>
<dbReference type="RefSeq" id="XP_007395676.1">
    <property type="nucleotide sequence ID" value="XM_007395614.1"/>
</dbReference>
<dbReference type="SUPFAM" id="SSF53927">
    <property type="entry name" value="Cytidine deaminase-like"/>
    <property type="match status" value="1"/>
</dbReference>
<dbReference type="GO" id="GO:0006139">
    <property type="term" value="P:nucleobase-containing compound metabolic process"/>
    <property type="evidence" value="ECO:0007669"/>
    <property type="project" value="UniProtKB-ARBA"/>
</dbReference>
<dbReference type="PANTHER" id="PTHR11079">
    <property type="entry name" value="CYTOSINE DEAMINASE FAMILY MEMBER"/>
    <property type="match status" value="1"/>
</dbReference>
<reference evidence="2 3" key="1">
    <citation type="journal article" date="2012" name="BMC Genomics">
        <title>Comparative genomics of the white-rot fungi, Phanerochaete carnosa and P. chrysosporium, to elucidate the genetic basis of the distinct wood types they colonize.</title>
        <authorList>
            <person name="Suzuki H."/>
            <person name="MacDonald J."/>
            <person name="Syed K."/>
            <person name="Salamov A."/>
            <person name="Hori C."/>
            <person name="Aerts A."/>
            <person name="Henrissat B."/>
            <person name="Wiebenga A."/>
            <person name="vanKuyk P.A."/>
            <person name="Barry K."/>
            <person name="Lindquist E."/>
            <person name="LaButti K."/>
            <person name="Lapidus A."/>
            <person name="Lucas S."/>
            <person name="Coutinho P."/>
            <person name="Gong Y."/>
            <person name="Samejima M."/>
            <person name="Mahadevan R."/>
            <person name="Abou-Zaid M."/>
            <person name="de Vries R.P."/>
            <person name="Igarashi K."/>
            <person name="Yadav J.S."/>
            <person name="Grigoriev I.V."/>
            <person name="Master E.R."/>
        </authorList>
    </citation>
    <scope>NUCLEOTIDE SEQUENCE [LARGE SCALE GENOMIC DNA]</scope>
    <source>
        <strain evidence="2 3">HHB-10118-sp</strain>
    </source>
</reference>
<dbReference type="InParanoid" id="K5W877"/>
<evidence type="ECO:0000313" key="2">
    <source>
        <dbReference type="EMBL" id="EKM55350.1"/>
    </source>
</evidence>
<dbReference type="InterPro" id="IPR002125">
    <property type="entry name" value="CMP_dCMP_dom"/>
</dbReference>
<dbReference type="AlphaFoldDB" id="K5W877"/>
<proteinExistence type="predicted"/>
<accession>K5W877</accession>
<dbReference type="HOGENOM" id="CLU_036590_8_2_1"/>
<dbReference type="GeneID" id="18916425"/>
<dbReference type="PROSITE" id="PS51747">
    <property type="entry name" value="CYT_DCMP_DEAMINASES_2"/>
    <property type="match status" value="1"/>
</dbReference>
<dbReference type="Pfam" id="PF18785">
    <property type="entry name" value="Inv-AAD"/>
    <property type="match status" value="1"/>
</dbReference>
<dbReference type="Proteomes" id="UP000008370">
    <property type="component" value="Unassembled WGS sequence"/>
</dbReference>
<dbReference type="OrthoDB" id="252265at2759"/>
<evidence type="ECO:0000313" key="3">
    <source>
        <dbReference type="Proteomes" id="UP000008370"/>
    </source>
</evidence>
<dbReference type="KEGG" id="pco:PHACADRAFT_255918"/>
<sequence>MAAGGNEMHSSFLRLALDEARKCVPTPTAFCVGAVITIRYTEHFKPVVLATGYSRELAGNTHAEANALAKARQLTAAELREIIPSISPDVTIDDLLSKADIYSTMEPCSIRTSSLAPCADAIVAARLRRCLIGVREPDDFVKCEGAQRLKNAGVEVVWVKGLEQECLEVARAGR</sequence>
<dbReference type="STRING" id="650164.K5W877"/>
<gene>
    <name evidence="2" type="ORF">PHACADRAFT_255918</name>
</gene>
<dbReference type="GO" id="GO:0008835">
    <property type="term" value="F:diaminohydroxyphosphoribosylaminopyrimidine deaminase activity"/>
    <property type="evidence" value="ECO:0007669"/>
    <property type="project" value="TreeGrafter"/>
</dbReference>
<name>K5W877_PHACS</name>
<feature type="domain" description="CMP/dCMP-type deaminase" evidence="1">
    <location>
        <begin position="7"/>
        <end position="156"/>
    </location>
</feature>
<protein>
    <recommendedName>
        <fullName evidence="1">CMP/dCMP-type deaminase domain-containing protein</fullName>
    </recommendedName>
</protein>
<dbReference type="EMBL" id="JH930472">
    <property type="protein sequence ID" value="EKM55350.1"/>
    <property type="molecule type" value="Genomic_DNA"/>
</dbReference>
<evidence type="ECO:0000259" key="1">
    <source>
        <dbReference type="PROSITE" id="PS51747"/>
    </source>
</evidence>
<keyword evidence="3" id="KW-1185">Reference proteome</keyword>
<organism evidence="2 3">
    <name type="scientific">Phanerochaete carnosa (strain HHB-10118-sp)</name>
    <name type="common">White-rot fungus</name>
    <name type="synonym">Peniophora carnosa</name>
    <dbReference type="NCBI Taxonomy" id="650164"/>
    <lineage>
        <taxon>Eukaryota</taxon>
        <taxon>Fungi</taxon>
        <taxon>Dikarya</taxon>
        <taxon>Basidiomycota</taxon>
        <taxon>Agaricomycotina</taxon>
        <taxon>Agaricomycetes</taxon>
        <taxon>Polyporales</taxon>
        <taxon>Phanerochaetaceae</taxon>
        <taxon>Phanerochaete</taxon>
    </lineage>
</organism>
<dbReference type="PANTHER" id="PTHR11079:SF162">
    <property type="entry name" value="RIBOFLAVIN BIOSYNTHESIS PROTEIN PYRD, CHLOROPLASTIC"/>
    <property type="match status" value="1"/>
</dbReference>